<accession>A0ABQ6JC56</accession>
<protein>
    <recommendedName>
        <fullName evidence="4">Tetratricopeptide repeat protein</fullName>
    </recommendedName>
</protein>
<name>A0ABQ6JC56_9ACTN</name>
<dbReference type="Proteomes" id="UP001157017">
    <property type="component" value="Unassembled WGS sequence"/>
</dbReference>
<organism evidence="2 3">
    <name type="scientific">Angustibacter aerolatus</name>
    <dbReference type="NCBI Taxonomy" id="1162965"/>
    <lineage>
        <taxon>Bacteria</taxon>
        <taxon>Bacillati</taxon>
        <taxon>Actinomycetota</taxon>
        <taxon>Actinomycetes</taxon>
        <taxon>Kineosporiales</taxon>
        <taxon>Kineosporiaceae</taxon>
    </lineage>
</organism>
<evidence type="ECO:0008006" key="4">
    <source>
        <dbReference type="Google" id="ProtNLM"/>
    </source>
</evidence>
<proteinExistence type="predicted"/>
<feature type="compositionally biased region" description="Basic and acidic residues" evidence="1">
    <location>
        <begin position="60"/>
        <end position="69"/>
    </location>
</feature>
<keyword evidence="3" id="KW-1185">Reference proteome</keyword>
<evidence type="ECO:0000256" key="1">
    <source>
        <dbReference type="SAM" id="MobiDB-lite"/>
    </source>
</evidence>
<sequence>MRLAPDSHYGHFALGLSLTRVDRFERGAEHLAMAATMQPGRAEYVDRLRQARATLRARADLREQTEREPGGASGRGAVPGRPGSRRSRRLAIPLAAPTSPLCRRGTSVRTTGRRRGTAGRLALGRRRRRRCSRALPRRPVTMTALTVARASGDTAGAGSSARVAGGRAMTAVPGGRPTRTDRVPR</sequence>
<feature type="region of interest" description="Disordered" evidence="1">
    <location>
        <begin position="151"/>
        <end position="185"/>
    </location>
</feature>
<feature type="region of interest" description="Disordered" evidence="1">
    <location>
        <begin position="60"/>
        <end position="130"/>
    </location>
</feature>
<feature type="compositionally biased region" description="Low complexity" evidence="1">
    <location>
        <begin position="151"/>
        <end position="168"/>
    </location>
</feature>
<reference evidence="3" key="1">
    <citation type="journal article" date="2019" name="Int. J. Syst. Evol. Microbiol.">
        <title>The Global Catalogue of Microorganisms (GCM) 10K type strain sequencing project: providing services to taxonomists for standard genome sequencing and annotation.</title>
        <authorList>
            <consortium name="The Broad Institute Genomics Platform"/>
            <consortium name="The Broad Institute Genome Sequencing Center for Infectious Disease"/>
            <person name="Wu L."/>
            <person name="Ma J."/>
        </authorList>
    </citation>
    <scope>NUCLEOTIDE SEQUENCE [LARGE SCALE GENOMIC DNA]</scope>
    <source>
        <strain evidence="3">NBRC 108730</strain>
    </source>
</reference>
<comment type="caution">
    <text evidence="2">The sequence shown here is derived from an EMBL/GenBank/DDBJ whole genome shotgun (WGS) entry which is preliminary data.</text>
</comment>
<dbReference type="EMBL" id="BSUZ01000001">
    <property type="protein sequence ID" value="GMA85357.1"/>
    <property type="molecule type" value="Genomic_DNA"/>
</dbReference>
<evidence type="ECO:0000313" key="3">
    <source>
        <dbReference type="Proteomes" id="UP001157017"/>
    </source>
</evidence>
<evidence type="ECO:0000313" key="2">
    <source>
        <dbReference type="EMBL" id="GMA85357.1"/>
    </source>
</evidence>
<feature type="compositionally biased region" description="Basic residues" evidence="1">
    <location>
        <begin position="111"/>
        <end position="130"/>
    </location>
</feature>
<gene>
    <name evidence="2" type="ORF">GCM10025868_06070</name>
</gene>